<accession>A0A916JMJ9</accession>
<dbReference type="PROSITE" id="PS51257">
    <property type="entry name" value="PROKAR_LIPOPROTEIN"/>
    <property type="match status" value="1"/>
</dbReference>
<protein>
    <recommendedName>
        <fullName evidence="4">Lipoprotein</fullName>
    </recommendedName>
</protein>
<organism evidence="2 3">
    <name type="scientific">Parvicella tangerina</name>
    <dbReference type="NCBI Taxonomy" id="2829795"/>
    <lineage>
        <taxon>Bacteria</taxon>
        <taxon>Pseudomonadati</taxon>
        <taxon>Bacteroidota</taxon>
        <taxon>Flavobacteriia</taxon>
        <taxon>Flavobacteriales</taxon>
        <taxon>Parvicellaceae</taxon>
        <taxon>Parvicella</taxon>
    </lineage>
</organism>
<reference evidence="2" key="1">
    <citation type="submission" date="2021-04" db="EMBL/GenBank/DDBJ databases">
        <authorList>
            <person name="Rodrigo-Torres L."/>
            <person name="Arahal R. D."/>
            <person name="Lucena T."/>
        </authorList>
    </citation>
    <scope>NUCLEOTIDE SEQUENCE</scope>
    <source>
        <strain evidence="2">AS29M-1</strain>
    </source>
</reference>
<gene>
    <name evidence="2" type="ORF">CRYO30217_01739</name>
</gene>
<name>A0A916JMJ9_9FLAO</name>
<feature type="region of interest" description="Disordered" evidence="1">
    <location>
        <begin position="20"/>
        <end position="42"/>
    </location>
</feature>
<evidence type="ECO:0008006" key="4">
    <source>
        <dbReference type="Google" id="ProtNLM"/>
    </source>
</evidence>
<sequence>MNKLFYLFIFTTLIISGCGNDQKAHSKKDNNVSSNETEPLDTTSLEEEIIAESAPSEFDMYPNVEFEDLSEIESEMYGNIKLYQGEIYNQKHTMILEQSRYSSNEYKVVLFNHESNYAYYLEGKEDSPDIINLIDYSSPGESTILLLRSDDKNTLNGTWTNDTDTVHFDFNRLISTPEERQLFIKMNGLEFANTTSELVYVGYQEPNFGHLQAHYHDGAAYDFGEEWYQDSEVLHVYDSNFVYFRTYTNNATGTNFVAGHEPTGPEDEDYIVDSEYHDGSIHLVSHFIEDGQLTSVEQDLGTYDSNVSTWMIGDLIIVLYYSYEYDSHPEFREAYQWNQNTNSFELLQTM</sequence>
<dbReference type="EMBL" id="OU015584">
    <property type="protein sequence ID" value="CAG5081830.1"/>
    <property type="molecule type" value="Genomic_DNA"/>
</dbReference>
<dbReference type="KEGG" id="ptan:CRYO30217_01739"/>
<dbReference type="RefSeq" id="WP_258541927.1">
    <property type="nucleotide sequence ID" value="NZ_OU015584.1"/>
</dbReference>
<dbReference type="Proteomes" id="UP000683507">
    <property type="component" value="Chromosome"/>
</dbReference>
<evidence type="ECO:0000256" key="1">
    <source>
        <dbReference type="SAM" id="MobiDB-lite"/>
    </source>
</evidence>
<evidence type="ECO:0000313" key="3">
    <source>
        <dbReference type="Proteomes" id="UP000683507"/>
    </source>
</evidence>
<feature type="compositionally biased region" description="Polar residues" evidence="1">
    <location>
        <begin position="31"/>
        <end position="42"/>
    </location>
</feature>
<evidence type="ECO:0000313" key="2">
    <source>
        <dbReference type="EMBL" id="CAG5081830.1"/>
    </source>
</evidence>
<dbReference type="AlphaFoldDB" id="A0A916JMJ9"/>
<proteinExistence type="predicted"/>
<keyword evidence="3" id="KW-1185">Reference proteome</keyword>